<reference evidence="2 3" key="1">
    <citation type="submission" date="2015-07" db="EMBL/GenBank/DDBJ databases">
        <title>Comparative genomics of the Sigatoka disease complex on banana suggests a link between parallel evolutionary changes in Pseudocercospora fijiensis and Pseudocercospora eumusae and increased virulence on the banana host.</title>
        <authorList>
            <person name="Chang T.-C."/>
            <person name="Salvucci A."/>
            <person name="Crous P.W."/>
            <person name="Stergiopoulos I."/>
        </authorList>
    </citation>
    <scope>NUCLEOTIDE SEQUENCE [LARGE SCALE GENOMIC DNA]</scope>
    <source>
        <strain evidence="2 3">CBS 116634</strain>
    </source>
</reference>
<protein>
    <submittedName>
        <fullName evidence="2">Uncharacterized protein</fullName>
    </submittedName>
</protein>
<keyword evidence="3" id="KW-1185">Reference proteome</keyword>
<proteinExistence type="predicted"/>
<evidence type="ECO:0000256" key="1">
    <source>
        <dbReference type="SAM" id="MobiDB-lite"/>
    </source>
</evidence>
<dbReference type="EMBL" id="LFZO01001004">
    <property type="protein sequence ID" value="KXS94251.1"/>
    <property type="molecule type" value="Genomic_DNA"/>
</dbReference>
<feature type="compositionally biased region" description="Low complexity" evidence="1">
    <location>
        <begin position="23"/>
        <end position="44"/>
    </location>
</feature>
<evidence type="ECO:0000313" key="2">
    <source>
        <dbReference type="EMBL" id="KXS94251.1"/>
    </source>
</evidence>
<evidence type="ECO:0000313" key="3">
    <source>
        <dbReference type="Proteomes" id="UP000073492"/>
    </source>
</evidence>
<dbReference type="OrthoDB" id="27934at2759"/>
<dbReference type="Proteomes" id="UP000073492">
    <property type="component" value="Unassembled WGS sequence"/>
</dbReference>
<gene>
    <name evidence="2" type="ORF">AC579_4966</name>
</gene>
<name>A0A139GVP7_9PEZI</name>
<comment type="caution">
    <text evidence="2">The sequence shown here is derived from an EMBL/GenBank/DDBJ whole genome shotgun (WGS) entry which is preliminary data.</text>
</comment>
<feature type="region of interest" description="Disordered" evidence="1">
    <location>
        <begin position="1"/>
        <end position="51"/>
    </location>
</feature>
<organism evidence="2 3">
    <name type="scientific">Pseudocercospora musae</name>
    <dbReference type="NCBI Taxonomy" id="113226"/>
    <lineage>
        <taxon>Eukaryota</taxon>
        <taxon>Fungi</taxon>
        <taxon>Dikarya</taxon>
        <taxon>Ascomycota</taxon>
        <taxon>Pezizomycotina</taxon>
        <taxon>Dothideomycetes</taxon>
        <taxon>Dothideomycetidae</taxon>
        <taxon>Mycosphaerellales</taxon>
        <taxon>Mycosphaerellaceae</taxon>
        <taxon>Pseudocercospora</taxon>
    </lineage>
</organism>
<dbReference type="AlphaFoldDB" id="A0A139GVP7"/>
<accession>A0A139GVP7</accession>
<sequence>MPSFMPHSQTNTQSPSQYFIPLTSSSSSSPPTANSHSSYHHNSSTPDGTISITVSSTSPLYIIIITNTNHADRRRLRTIVRSRIAKTTQIIRLLSRFPSLHDATNIRNPNPNPDPTSSTPPLQRELIRPRIRNLFGNDKTT</sequence>
<feature type="compositionally biased region" description="Polar residues" evidence="1">
    <location>
        <begin position="1"/>
        <end position="17"/>
    </location>
</feature>
<feature type="region of interest" description="Disordered" evidence="1">
    <location>
        <begin position="101"/>
        <end position="124"/>
    </location>
</feature>